<feature type="transmembrane region" description="Helical" evidence="1">
    <location>
        <begin position="81"/>
        <end position="98"/>
    </location>
</feature>
<dbReference type="KEGG" id="dfi:AXF13_15055"/>
<dbReference type="EMBL" id="CP014229">
    <property type="protein sequence ID" value="AMD91341.1"/>
    <property type="molecule type" value="Genomic_DNA"/>
</dbReference>
<proteinExistence type="predicted"/>
<feature type="transmembrane region" description="Helical" evidence="1">
    <location>
        <begin position="27"/>
        <end position="46"/>
    </location>
</feature>
<keyword evidence="1" id="KW-0472">Membrane</keyword>
<dbReference type="RefSeq" id="WP_062254455.1">
    <property type="nucleotide sequence ID" value="NZ_CP014229.1"/>
</dbReference>
<dbReference type="PANTHER" id="PTHR34980">
    <property type="entry name" value="INNER MEMBRANE PROTEIN-RELATED-RELATED"/>
    <property type="match status" value="1"/>
</dbReference>
<dbReference type="InterPro" id="IPR008523">
    <property type="entry name" value="DUF805"/>
</dbReference>
<organism evidence="2 3">
    <name type="scientific">Desulfovibrio fairfieldensis</name>
    <dbReference type="NCBI Taxonomy" id="44742"/>
    <lineage>
        <taxon>Bacteria</taxon>
        <taxon>Pseudomonadati</taxon>
        <taxon>Thermodesulfobacteriota</taxon>
        <taxon>Desulfovibrionia</taxon>
        <taxon>Desulfovibrionales</taxon>
        <taxon>Desulfovibrionaceae</taxon>
        <taxon>Desulfovibrio</taxon>
    </lineage>
</organism>
<evidence type="ECO:0000313" key="3">
    <source>
        <dbReference type="Proteomes" id="UP000069241"/>
    </source>
</evidence>
<dbReference type="AlphaFoldDB" id="A0A120KMK3"/>
<gene>
    <name evidence="2" type="ORF">AXF13_15055</name>
</gene>
<sequence length="149" mass="16128">MTFAQAVRVCLKDKYCNFRGRASRSEFWWFMLCIGLINLAANIVLSPLPPKTAMGLNFLVSLALLLPNFGVTVRRLHDRNLAGWWLLVPILSLLFWLLGRGAPGGNAGPVSALLSLSMCICYLAILSLPGTAGPNRFGPDPLAAETAGE</sequence>
<accession>A0A120KMK3</accession>
<evidence type="ECO:0008006" key="4">
    <source>
        <dbReference type="Google" id="ProtNLM"/>
    </source>
</evidence>
<reference evidence="3" key="1">
    <citation type="submission" date="2016-02" db="EMBL/GenBank/DDBJ databases">
        <authorList>
            <person name="Holder M.E."/>
            <person name="Ajami N.J."/>
            <person name="Petrosino J.F."/>
        </authorList>
    </citation>
    <scope>NUCLEOTIDE SEQUENCE [LARGE SCALE GENOMIC DNA]</scope>
    <source>
        <strain evidence="3">CCUG 45958</strain>
    </source>
</reference>
<dbReference type="PANTHER" id="PTHR34980:SF2">
    <property type="entry name" value="INNER MEMBRANE PROTEIN YHAH-RELATED"/>
    <property type="match status" value="1"/>
</dbReference>
<feature type="transmembrane region" description="Helical" evidence="1">
    <location>
        <begin position="110"/>
        <end position="128"/>
    </location>
</feature>
<evidence type="ECO:0000256" key="1">
    <source>
        <dbReference type="SAM" id="Phobius"/>
    </source>
</evidence>
<keyword evidence="3" id="KW-1185">Reference proteome</keyword>
<keyword evidence="1" id="KW-0812">Transmembrane</keyword>
<dbReference type="STRING" id="44742.AXF13_15055"/>
<protein>
    <recommendedName>
        <fullName evidence="4">DUF805 domain-containing protein</fullName>
    </recommendedName>
</protein>
<dbReference type="Pfam" id="PF05656">
    <property type="entry name" value="DUF805"/>
    <property type="match status" value="1"/>
</dbReference>
<keyword evidence="1" id="KW-1133">Transmembrane helix</keyword>
<dbReference type="GO" id="GO:0005886">
    <property type="term" value="C:plasma membrane"/>
    <property type="evidence" value="ECO:0007669"/>
    <property type="project" value="TreeGrafter"/>
</dbReference>
<dbReference type="Proteomes" id="UP000069241">
    <property type="component" value="Chromosome"/>
</dbReference>
<feature type="transmembrane region" description="Helical" evidence="1">
    <location>
        <begin position="52"/>
        <end position="69"/>
    </location>
</feature>
<name>A0A120KMK3_9BACT</name>
<evidence type="ECO:0000313" key="2">
    <source>
        <dbReference type="EMBL" id="AMD91341.1"/>
    </source>
</evidence>